<name>A0A382TPN1_9ZZZZ</name>
<dbReference type="EMBL" id="UINC01137882">
    <property type="protein sequence ID" value="SVD23487.1"/>
    <property type="molecule type" value="Genomic_DNA"/>
</dbReference>
<dbReference type="InterPro" id="IPR003785">
    <property type="entry name" value="Creatininase/forma_Hydrolase"/>
</dbReference>
<organism evidence="5">
    <name type="scientific">marine metagenome</name>
    <dbReference type="NCBI Taxonomy" id="408172"/>
    <lineage>
        <taxon>unclassified sequences</taxon>
        <taxon>metagenomes</taxon>
        <taxon>ecological metagenomes</taxon>
    </lineage>
</organism>
<sequence length="158" mass="16796">MTSSEAAAAAAQDPVVILPLAAIEQHGPHLPLSTDLDIGLGLIERAFDFLPQDLAAWTLPPVSVGTSEEHMMAPGTLSLSPDQLIGVIVSQGVGLARAGVRRVVLANSHGGNRHAMNEAGLILRAEHDMLVVKASYFRFSQLKDADLPDSEWRHGLHG</sequence>
<dbReference type="GO" id="GO:0009231">
    <property type="term" value="P:riboflavin biosynthetic process"/>
    <property type="evidence" value="ECO:0007669"/>
    <property type="project" value="TreeGrafter"/>
</dbReference>
<dbReference type="PANTHER" id="PTHR35005:SF1">
    <property type="entry name" value="2-AMINO-5-FORMYLAMINO-6-RIBOSYLAMINOPYRIMIDIN-4(3H)-ONE 5'-MONOPHOSPHATE DEFORMYLASE"/>
    <property type="match status" value="1"/>
</dbReference>
<proteinExistence type="predicted"/>
<gene>
    <name evidence="5" type="ORF">METZ01_LOCUS376341</name>
</gene>
<evidence type="ECO:0000256" key="1">
    <source>
        <dbReference type="ARBA" id="ARBA00001947"/>
    </source>
</evidence>
<accession>A0A382TPN1</accession>
<reference evidence="5" key="1">
    <citation type="submission" date="2018-05" db="EMBL/GenBank/DDBJ databases">
        <authorList>
            <person name="Lanie J.A."/>
            <person name="Ng W.-L."/>
            <person name="Kazmierczak K.M."/>
            <person name="Andrzejewski T.M."/>
            <person name="Davidsen T.M."/>
            <person name="Wayne K.J."/>
            <person name="Tettelin H."/>
            <person name="Glass J.I."/>
            <person name="Rusch D."/>
            <person name="Podicherti R."/>
            <person name="Tsui H.-C.T."/>
            <person name="Winkler M.E."/>
        </authorList>
    </citation>
    <scope>NUCLEOTIDE SEQUENCE</scope>
</reference>
<dbReference type="Gene3D" id="3.40.50.10310">
    <property type="entry name" value="Creatininase"/>
    <property type="match status" value="1"/>
</dbReference>
<evidence type="ECO:0000313" key="5">
    <source>
        <dbReference type="EMBL" id="SVD23487.1"/>
    </source>
</evidence>
<keyword evidence="3" id="KW-0378">Hydrolase</keyword>
<evidence type="ECO:0000256" key="3">
    <source>
        <dbReference type="ARBA" id="ARBA00022801"/>
    </source>
</evidence>
<dbReference type="PANTHER" id="PTHR35005">
    <property type="entry name" value="3-DEHYDRO-SCYLLO-INOSOSE HYDROLASE"/>
    <property type="match status" value="1"/>
</dbReference>
<feature type="non-terminal residue" evidence="5">
    <location>
        <position position="158"/>
    </location>
</feature>
<dbReference type="Pfam" id="PF02633">
    <property type="entry name" value="Creatininase"/>
    <property type="match status" value="1"/>
</dbReference>
<comment type="cofactor">
    <cofactor evidence="1">
        <name>Zn(2+)</name>
        <dbReference type="ChEBI" id="CHEBI:29105"/>
    </cofactor>
</comment>
<dbReference type="InterPro" id="IPR024087">
    <property type="entry name" value="Creatininase-like_sf"/>
</dbReference>
<dbReference type="GO" id="GO:0046872">
    <property type="term" value="F:metal ion binding"/>
    <property type="evidence" value="ECO:0007669"/>
    <property type="project" value="UniProtKB-KW"/>
</dbReference>
<evidence type="ECO:0000256" key="4">
    <source>
        <dbReference type="ARBA" id="ARBA00022833"/>
    </source>
</evidence>
<protein>
    <recommendedName>
        <fullName evidence="6">Creatinine amidohydrolase</fullName>
    </recommendedName>
</protein>
<dbReference type="SUPFAM" id="SSF102215">
    <property type="entry name" value="Creatininase"/>
    <property type="match status" value="1"/>
</dbReference>
<keyword evidence="2" id="KW-0479">Metal-binding</keyword>
<evidence type="ECO:0000256" key="2">
    <source>
        <dbReference type="ARBA" id="ARBA00022723"/>
    </source>
</evidence>
<keyword evidence="4" id="KW-0862">Zinc</keyword>
<dbReference type="AlphaFoldDB" id="A0A382TPN1"/>
<evidence type="ECO:0008006" key="6">
    <source>
        <dbReference type="Google" id="ProtNLM"/>
    </source>
</evidence>
<dbReference type="GO" id="GO:0016811">
    <property type="term" value="F:hydrolase activity, acting on carbon-nitrogen (but not peptide) bonds, in linear amides"/>
    <property type="evidence" value="ECO:0007669"/>
    <property type="project" value="TreeGrafter"/>
</dbReference>